<protein>
    <recommendedName>
        <fullName evidence="6">RING-type domain-containing protein</fullName>
    </recommendedName>
</protein>
<evidence type="ECO:0000256" key="5">
    <source>
        <dbReference type="SAM" id="MobiDB-lite"/>
    </source>
</evidence>
<name>A0A1E3NUL1_9ASCO</name>
<organism evidence="7 8">
    <name type="scientific">Pichia membranifaciens NRRL Y-2026</name>
    <dbReference type="NCBI Taxonomy" id="763406"/>
    <lineage>
        <taxon>Eukaryota</taxon>
        <taxon>Fungi</taxon>
        <taxon>Dikarya</taxon>
        <taxon>Ascomycota</taxon>
        <taxon>Saccharomycotina</taxon>
        <taxon>Pichiomycetes</taxon>
        <taxon>Pichiales</taxon>
        <taxon>Pichiaceae</taxon>
        <taxon>Pichia</taxon>
    </lineage>
</organism>
<feature type="compositionally biased region" description="Low complexity" evidence="5">
    <location>
        <begin position="88"/>
        <end position="115"/>
    </location>
</feature>
<gene>
    <name evidence="7" type="ORF">PICMEDRAFT_99307</name>
</gene>
<reference evidence="7 8" key="1">
    <citation type="journal article" date="2016" name="Proc. Natl. Acad. Sci. U.S.A.">
        <title>Comparative genomics of biotechnologically important yeasts.</title>
        <authorList>
            <person name="Riley R."/>
            <person name="Haridas S."/>
            <person name="Wolfe K.H."/>
            <person name="Lopes M.R."/>
            <person name="Hittinger C.T."/>
            <person name="Goeker M."/>
            <person name="Salamov A.A."/>
            <person name="Wisecaver J.H."/>
            <person name="Long T.M."/>
            <person name="Calvey C.H."/>
            <person name="Aerts A.L."/>
            <person name="Barry K.W."/>
            <person name="Choi C."/>
            <person name="Clum A."/>
            <person name="Coughlan A.Y."/>
            <person name="Deshpande S."/>
            <person name="Douglass A.P."/>
            <person name="Hanson S.J."/>
            <person name="Klenk H.-P."/>
            <person name="LaButti K.M."/>
            <person name="Lapidus A."/>
            <person name="Lindquist E.A."/>
            <person name="Lipzen A.M."/>
            <person name="Meier-Kolthoff J.P."/>
            <person name="Ohm R.A."/>
            <person name="Otillar R.P."/>
            <person name="Pangilinan J.L."/>
            <person name="Peng Y."/>
            <person name="Rokas A."/>
            <person name="Rosa C.A."/>
            <person name="Scheuner C."/>
            <person name="Sibirny A.A."/>
            <person name="Slot J.C."/>
            <person name="Stielow J.B."/>
            <person name="Sun H."/>
            <person name="Kurtzman C.P."/>
            <person name="Blackwell M."/>
            <person name="Grigoriev I.V."/>
            <person name="Jeffries T.W."/>
        </authorList>
    </citation>
    <scope>NUCLEOTIDE SEQUENCE [LARGE SCALE GENOMIC DNA]</scope>
    <source>
        <strain evidence="7 8">NRRL Y-2026</strain>
    </source>
</reference>
<dbReference type="PROSITE" id="PS50089">
    <property type="entry name" value="ZF_RING_2"/>
    <property type="match status" value="1"/>
</dbReference>
<dbReference type="OrthoDB" id="3997840at2759"/>
<dbReference type="EMBL" id="KV454001">
    <property type="protein sequence ID" value="ODQ49328.1"/>
    <property type="molecule type" value="Genomic_DNA"/>
</dbReference>
<dbReference type="InterPro" id="IPR001841">
    <property type="entry name" value="Znf_RING"/>
</dbReference>
<dbReference type="Gene3D" id="3.30.40.10">
    <property type="entry name" value="Zinc/RING finger domain, C3HC4 (zinc finger)"/>
    <property type="match status" value="1"/>
</dbReference>
<keyword evidence="8" id="KW-1185">Reference proteome</keyword>
<feature type="region of interest" description="Disordered" evidence="5">
    <location>
        <begin position="86"/>
        <end position="116"/>
    </location>
</feature>
<dbReference type="InterPro" id="IPR013083">
    <property type="entry name" value="Znf_RING/FYVE/PHD"/>
</dbReference>
<evidence type="ECO:0000313" key="7">
    <source>
        <dbReference type="EMBL" id="ODQ49328.1"/>
    </source>
</evidence>
<proteinExistence type="predicted"/>
<evidence type="ECO:0000256" key="1">
    <source>
        <dbReference type="ARBA" id="ARBA00022723"/>
    </source>
</evidence>
<feature type="domain" description="RING-type" evidence="6">
    <location>
        <begin position="12"/>
        <end position="56"/>
    </location>
</feature>
<accession>A0A1E3NUL1</accession>
<dbReference type="GO" id="GO:0008270">
    <property type="term" value="F:zinc ion binding"/>
    <property type="evidence" value="ECO:0007669"/>
    <property type="project" value="UniProtKB-KW"/>
</dbReference>
<keyword evidence="2 4" id="KW-0863">Zinc-finger</keyword>
<dbReference type="Gene3D" id="2.30.30.1150">
    <property type="match status" value="1"/>
</dbReference>
<evidence type="ECO:0000259" key="6">
    <source>
        <dbReference type="PROSITE" id="PS50089"/>
    </source>
</evidence>
<evidence type="ECO:0000256" key="2">
    <source>
        <dbReference type="ARBA" id="ARBA00022771"/>
    </source>
</evidence>
<dbReference type="Proteomes" id="UP000094455">
    <property type="component" value="Unassembled WGS sequence"/>
</dbReference>
<feature type="compositionally biased region" description="Basic and acidic residues" evidence="5">
    <location>
        <begin position="352"/>
        <end position="362"/>
    </location>
</feature>
<keyword evidence="3" id="KW-0862">Zinc</keyword>
<dbReference type="Pfam" id="PF13639">
    <property type="entry name" value="zf-RING_2"/>
    <property type="match status" value="1"/>
</dbReference>
<dbReference type="SUPFAM" id="SSF57850">
    <property type="entry name" value="RING/U-box"/>
    <property type="match status" value="1"/>
</dbReference>
<dbReference type="InterPro" id="IPR011011">
    <property type="entry name" value="Znf_FYVE_PHD"/>
</dbReference>
<dbReference type="GeneID" id="30181836"/>
<dbReference type="CDD" id="cd16448">
    <property type="entry name" value="RING-H2"/>
    <property type="match status" value="1"/>
</dbReference>
<dbReference type="InterPro" id="IPR052788">
    <property type="entry name" value="RING-type_E3_ligase_ATL"/>
</dbReference>
<dbReference type="SUPFAM" id="SSF57903">
    <property type="entry name" value="FYVE/PHD zinc finger"/>
    <property type="match status" value="1"/>
</dbReference>
<feature type="compositionally biased region" description="Basic and acidic residues" evidence="5">
    <location>
        <begin position="326"/>
        <end position="341"/>
    </location>
</feature>
<feature type="compositionally biased region" description="Polar residues" evidence="5">
    <location>
        <begin position="305"/>
        <end position="320"/>
    </location>
</feature>
<evidence type="ECO:0000256" key="3">
    <source>
        <dbReference type="ARBA" id="ARBA00022833"/>
    </source>
</evidence>
<dbReference type="SMART" id="SM00184">
    <property type="entry name" value="RING"/>
    <property type="match status" value="2"/>
</dbReference>
<feature type="region of interest" description="Disordered" evidence="5">
    <location>
        <begin position="305"/>
        <end position="426"/>
    </location>
</feature>
<evidence type="ECO:0000256" key="4">
    <source>
        <dbReference type="PROSITE-ProRule" id="PRU00175"/>
    </source>
</evidence>
<dbReference type="PANTHER" id="PTHR45798:SF97">
    <property type="entry name" value="ALCOHOL-SENSITIVE RING FINGER PROTEIN 1"/>
    <property type="match status" value="1"/>
</dbReference>
<dbReference type="STRING" id="763406.A0A1E3NUL1"/>
<evidence type="ECO:0000313" key="8">
    <source>
        <dbReference type="Proteomes" id="UP000094455"/>
    </source>
</evidence>
<dbReference type="RefSeq" id="XP_019020441.1">
    <property type="nucleotide sequence ID" value="XM_019165149.1"/>
</dbReference>
<dbReference type="AlphaFoldDB" id="A0A1E3NUL1"/>
<keyword evidence="1" id="KW-0479">Metal-binding</keyword>
<dbReference type="PANTHER" id="PTHR45798">
    <property type="entry name" value="RING-H2 FINGER PROTEIN ATL61-RELATED-RELATED"/>
    <property type="match status" value="1"/>
</dbReference>
<sequence length="558" mass="63034">MSEKKRDTELECPICLDKLTVSDLSYSTTTPCHHFYHTDCILLWTKISASTCPQCRTELSSVNVVNESKIIPIERKKADRLIGMIEQPSSSTDPSSNNPNTSSAASAAASSYGSSRPRIMTTEGLVNVLVSTPENATRRQNRSLYERMIEATSNPIFHLDDNDIDFDDYNEDELYERTSSNSRRSGSLFRRRERSIYTMNEPDTGHNKLSNQQCCICDTSVSISQIIVCPQCSALYHLSCCDGSNCPLCEEWIGDVQAPSIPCASKRSRIISRGADRSLRSRDPNRAKNDDTSYYVELVNELQRRSGNNTFSGTTQNTLPMSAAHSEPEKKTESSTEKEAWEALNLIQQSSTKEDASNDKEIQIPLPTDPVPDYPAERKLKRPKRSISKTLHTQPAKLTESALAHLDSKNDKRPSRKSHCSLSRQKSIVSSTQEGLSFTQKLIVQRLLLKPRLKKDLANKLTFDSYTELNKHLSHELYSYVQHNQLAISSMNAVIELAEREGFLPFVNRKGVDQFSNSCKNNPIITRFVNCEWRNNDESFTGQVQNIINLEVQKWINL</sequence>